<organism evidence="1 2">
    <name type="scientific">Strongyloides venezuelensis</name>
    <name type="common">Threadworm</name>
    <dbReference type="NCBI Taxonomy" id="75913"/>
    <lineage>
        <taxon>Eukaryota</taxon>
        <taxon>Metazoa</taxon>
        <taxon>Ecdysozoa</taxon>
        <taxon>Nematoda</taxon>
        <taxon>Chromadorea</taxon>
        <taxon>Rhabditida</taxon>
        <taxon>Tylenchina</taxon>
        <taxon>Panagrolaimomorpha</taxon>
        <taxon>Strongyloidoidea</taxon>
        <taxon>Strongyloididae</taxon>
        <taxon>Strongyloides</taxon>
    </lineage>
</organism>
<evidence type="ECO:0000313" key="1">
    <source>
        <dbReference type="Proteomes" id="UP000035680"/>
    </source>
</evidence>
<reference evidence="1" key="1">
    <citation type="submission" date="2014-07" db="EMBL/GenBank/DDBJ databases">
        <authorList>
            <person name="Martin A.A"/>
            <person name="De Silva N."/>
        </authorList>
    </citation>
    <scope>NUCLEOTIDE SEQUENCE</scope>
</reference>
<keyword evidence="1" id="KW-1185">Reference proteome</keyword>
<proteinExistence type="predicted"/>
<accession>A0A0K0EUW2</accession>
<dbReference type="AlphaFoldDB" id="A0A0K0EUW2"/>
<evidence type="ECO:0000313" key="2">
    <source>
        <dbReference type="WBParaSite" id="SVE_0030800.1"/>
    </source>
</evidence>
<reference evidence="2" key="2">
    <citation type="submission" date="2015-08" db="UniProtKB">
        <authorList>
            <consortium name="WormBaseParasite"/>
        </authorList>
    </citation>
    <scope>IDENTIFICATION</scope>
</reference>
<name>A0A0K0EUW2_STRVS</name>
<dbReference type="WBParaSite" id="SVE_0030800.1">
    <property type="protein sequence ID" value="SVE_0030800.1"/>
    <property type="gene ID" value="SVE_0030800"/>
</dbReference>
<protein>
    <submittedName>
        <fullName evidence="2">DUF126 domain-containing protein</fullName>
    </submittedName>
</protein>
<sequence>MIPSCYVAPGMGIGSAYVPMNPMYPTVGAAVVTPGIGVGLGGGLYGDDEVIIFTTTPILTNLLAFKRKK</sequence>
<dbReference type="Proteomes" id="UP000035680">
    <property type="component" value="Unassembled WGS sequence"/>
</dbReference>